<dbReference type="PROSITE" id="PS51257">
    <property type="entry name" value="PROKAR_LIPOPROTEIN"/>
    <property type="match status" value="1"/>
</dbReference>
<keyword evidence="1" id="KW-1133">Transmembrane helix</keyword>
<reference evidence="2 3" key="1">
    <citation type="journal article" date="2018" name="BMC Genomics">
        <title>Genomic comparison of Trypanosoma conorhini and Trypanosoma rangeli to Trypanosoma cruzi strains of high and low virulence.</title>
        <authorList>
            <person name="Bradwell K.R."/>
            <person name="Koparde V.N."/>
            <person name="Matveyev A.V."/>
            <person name="Serrano M.G."/>
            <person name="Alves J.M."/>
            <person name="Parikh H."/>
            <person name="Huang B."/>
            <person name="Lee V."/>
            <person name="Espinosa-Alvarez O."/>
            <person name="Ortiz P.A."/>
            <person name="Costa-Martins A.G."/>
            <person name="Teixeira M.M."/>
            <person name="Buck G.A."/>
        </authorList>
    </citation>
    <scope>NUCLEOTIDE SEQUENCE [LARGE SCALE GENOMIC DNA]</scope>
    <source>
        <strain evidence="2 3">025E</strain>
    </source>
</reference>
<dbReference type="InterPro" id="IPR035892">
    <property type="entry name" value="C2_domain_sf"/>
</dbReference>
<organism evidence="2 3">
    <name type="scientific">Trypanosoma conorhini</name>
    <dbReference type="NCBI Taxonomy" id="83891"/>
    <lineage>
        <taxon>Eukaryota</taxon>
        <taxon>Discoba</taxon>
        <taxon>Euglenozoa</taxon>
        <taxon>Kinetoplastea</taxon>
        <taxon>Metakinetoplastina</taxon>
        <taxon>Trypanosomatida</taxon>
        <taxon>Trypanosomatidae</taxon>
        <taxon>Trypanosoma</taxon>
    </lineage>
</organism>
<dbReference type="OrthoDB" id="245018at2759"/>
<dbReference type="AlphaFoldDB" id="A0A3R7N9E0"/>
<evidence type="ECO:0000313" key="3">
    <source>
        <dbReference type="Proteomes" id="UP000284403"/>
    </source>
</evidence>
<gene>
    <name evidence="2" type="ORF">Tco025E_04441</name>
</gene>
<keyword evidence="1" id="KW-0812">Transmembrane</keyword>
<proteinExistence type="predicted"/>
<dbReference type="EMBL" id="MKKU01000229">
    <property type="protein sequence ID" value="RNF18544.1"/>
    <property type="molecule type" value="Genomic_DNA"/>
</dbReference>
<dbReference type="SUPFAM" id="SSF49562">
    <property type="entry name" value="C2 domain (Calcium/lipid-binding domain, CaLB)"/>
    <property type="match status" value="1"/>
</dbReference>
<accession>A0A3R7N9E0</accession>
<sequence length="266" mass="28205">MPPTRSERRLDEASTAVVVLLFLIVVISASCVFFLFVLSRISVLPAGAKVEVPAGMIKIRILHLSVLSEDAGDFRHGGLYVVVRVGDEAQRTAALAEGDRAAWNEVFHFHLPSPPAAGVAAGSARALLEAPLLAGGPPPLEMPPYPPSLPRRRLHASGVGGSDMAAVAPAAPWAGSPFDVPTVALELWRHSATSDDCLAKYHFPVAHEVGEGVVDSCVRLRSASSYSVEFALRVRVALVHAGPAHALQRPAPQRAVLREPAVLWGP</sequence>
<comment type="caution">
    <text evidence="2">The sequence shown here is derived from an EMBL/GenBank/DDBJ whole genome shotgun (WGS) entry which is preliminary data.</text>
</comment>
<evidence type="ECO:0000313" key="2">
    <source>
        <dbReference type="EMBL" id="RNF18544.1"/>
    </source>
</evidence>
<evidence type="ECO:0000256" key="1">
    <source>
        <dbReference type="SAM" id="Phobius"/>
    </source>
</evidence>
<evidence type="ECO:0008006" key="4">
    <source>
        <dbReference type="Google" id="ProtNLM"/>
    </source>
</evidence>
<dbReference type="Gene3D" id="2.60.40.150">
    <property type="entry name" value="C2 domain"/>
    <property type="match status" value="1"/>
</dbReference>
<dbReference type="GeneID" id="40318052"/>
<feature type="transmembrane region" description="Helical" evidence="1">
    <location>
        <begin position="16"/>
        <end position="38"/>
    </location>
</feature>
<name>A0A3R7N9E0_9TRYP</name>
<dbReference type="RefSeq" id="XP_029228525.1">
    <property type="nucleotide sequence ID" value="XM_029371351.1"/>
</dbReference>
<keyword evidence="1" id="KW-0472">Membrane</keyword>
<keyword evidence="3" id="KW-1185">Reference proteome</keyword>
<dbReference type="Proteomes" id="UP000284403">
    <property type="component" value="Unassembled WGS sequence"/>
</dbReference>
<protein>
    <recommendedName>
        <fullName evidence="4">C2 domain-containing protein</fullName>
    </recommendedName>
</protein>